<dbReference type="InterPro" id="IPR032466">
    <property type="entry name" value="Metal_Hydrolase"/>
</dbReference>
<dbReference type="GO" id="GO:0016787">
    <property type="term" value="F:hydrolase activity"/>
    <property type="evidence" value="ECO:0007669"/>
    <property type="project" value="InterPro"/>
</dbReference>
<dbReference type="Pfam" id="PF04909">
    <property type="entry name" value="Amidohydro_2"/>
    <property type="match status" value="1"/>
</dbReference>
<dbReference type="AlphaFoldDB" id="A0A221K6L7"/>
<evidence type="ECO:0000313" key="3">
    <source>
        <dbReference type="Proteomes" id="UP000199754"/>
    </source>
</evidence>
<dbReference type="Proteomes" id="UP000199754">
    <property type="component" value="Plasmid pSMR1-1"/>
</dbReference>
<dbReference type="InterPro" id="IPR006680">
    <property type="entry name" value="Amidohydro-rel"/>
</dbReference>
<gene>
    <name evidence="2" type="ORF">SULPSESMR1_04920</name>
</gene>
<protein>
    <submittedName>
        <fullName evidence="2">D-galactarolactone isomerase</fullName>
        <ecNumber evidence="2">5.4.1.4</ecNumber>
    </submittedName>
</protein>
<feature type="domain" description="Amidohydrolase-related" evidence="1">
    <location>
        <begin position="21"/>
        <end position="284"/>
    </location>
</feature>
<organism evidence="2 3">
    <name type="scientific">Pseudosulfitobacter pseudonitzschiae</name>
    <dbReference type="NCBI Taxonomy" id="1402135"/>
    <lineage>
        <taxon>Bacteria</taxon>
        <taxon>Pseudomonadati</taxon>
        <taxon>Pseudomonadota</taxon>
        <taxon>Alphaproteobacteria</taxon>
        <taxon>Rhodobacterales</taxon>
        <taxon>Roseobacteraceae</taxon>
        <taxon>Pseudosulfitobacter</taxon>
    </lineage>
</organism>
<name>A0A221K6L7_9RHOB</name>
<evidence type="ECO:0000313" key="2">
    <source>
        <dbReference type="EMBL" id="ASM74615.1"/>
    </source>
</evidence>
<dbReference type="InterPro" id="IPR052358">
    <property type="entry name" value="Aro_Compnd_Degr_Hydrolases"/>
</dbReference>
<keyword evidence="3" id="KW-1185">Reference proteome</keyword>
<accession>A0A221K6L7</accession>
<dbReference type="PANTHER" id="PTHR35563:SF2">
    <property type="entry name" value="BARREL METAL-DEPENDENT HYDROLASE, PUTATIVE (AFU_ORTHOLOGUE AFUA_1G16240)-RELATED"/>
    <property type="match status" value="1"/>
</dbReference>
<evidence type="ECO:0000259" key="1">
    <source>
        <dbReference type="Pfam" id="PF04909"/>
    </source>
</evidence>
<dbReference type="EMBL" id="CP022416">
    <property type="protein sequence ID" value="ASM74615.1"/>
    <property type="molecule type" value="Genomic_DNA"/>
</dbReference>
<dbReference type="EC" id="5.4.1.4" evidence="2"/>
<keyword evidence="2" id="KW-0614">Plasmid</keyword>
<dbReference type="GO" id="GO:0016853">
    <property type="term" value="F:isomerase activity"/>
    <property type="evidence" value="ECO:0007669"/>
    <property type="project" value="UniProtKB-KW"/>
</dbReference>
<dbReference type="KEGG" id="spse:SULPSESMR1_04920"/>
<reference evidence="2 3" key="1">
    <citation type="submission" date="2017-07" db="EMBL/GenBank/DDBJ databases">
        <title>Genome Sequence of Sulfitobacter pseudonitzschiae Strain SMR1 Isolated from a culture of the Diatom Skeletonema marinoi.</title>
        <authorList>
            <person name="Topel M."/>
            <person name="Pinder M.I.M."/>
            <person name="Johansson O.N."/>
            <person name="Kourtchenko O."/>
            <person name="Godhe A."/>
            <person name="Clarke A.K."/>
        </authorList>
    </citation>
    <scope>NUCLEOTIDE SEQUENCE [LARGE SCALE GENOMIC DNA]</scope>
    <source>
        <strain evidence="2 3">SMR1</strain>
        <plasmid evidence="2 3">pSMR1-1</plasmid>
    </source>
</reference>
<dbReference type="Gene3D" id="3.20.20.140">
    <property type="entry name" value="Metal-dependent hydrolases"/>
    <property type="match status" value="1"/>
</dbReference>
<keyword evidence="2" id="KW-0413">Isomerase</keyword>
<sequence length="288" mass="30764">MIDRKLTGAKPAITLPKGTVDTQCHMYLSGYPSLPGGPPNPADPLPTPDMYLRMAEWLGIERVVITQGNAQQGDNSNLIACVKQLGEMARGVAAIYASTTDAEMQAMTDAGIVGARIMDLPGGAVGLDALEAVDAKAAAYGWTLAVQFDGSDILDHEARLAALQSRWILDHHGKFFRGAAPDGPEIACVKRLIDGGKCWYKLAGCYESSLTGAPDFSDIAAITRAVVGHTSDRVIWGTNWPHNLAKTTAEYPDDGALLDVVLGWVPEQDRTKVLVTNAEDLFGFPSVN</sequence>
<dbReference type="RefSeq" id="WP_089422646.1">
    <property type="nucleotide sequence ID" value="NZ_CP022416.1"/>
</dbReference>
<dbReference type="OrthoDB" id="9787654at2"/>
<dbReference type="PANTHER" id="PTHR35563">
    <property type="entry name" value="BARREL METAL-DEPENDENT HYDROLASE, PUTATIVE (AFU_ORTHOLOGUE AFUA_1G16240)-RELATED"/>
    <property type="match status" value="1"/>
</dbReference>
<proteinExistence type="predicted"/>
<geneLocation type="plasmid" evidence="2 3">
    <name>pSMR1-1</name>
</geneLocation>
<dbReference type="SUPFAM" id="SSF51556">
    <property type="entry name" value="Metallo-dependent hydrolases"/>
    <property type="match status" value="1"/>
</dbReference>